<dbReference type="PROSITE" id="PS52016">
    <property type="entry name" value="TONB_DEPENDENT_REC_3"/>
    <property type="match status" value="1"/>
</dbReference>
<evidence type="ECO:0000256" key="8">
    <source>
        <dbReference type="ARBA" id="ARBA00023077"/>
    </source>
</evidence>
<dbReference type="RefSeq" id="WP_259447154.1">
    <property type="nucleotide sequence ID" value="NZ_CP119520.1"/>
</dbReference>
<keyword evidence="6" id="KW-0408">Iron</keyword>
<dbReference type="PANTHER" id="PTHR32552:SF81">
    <property type="entry name" value="TONB-DEPENDENT OUTER MEMBRANE RECEPTOR"/>
    <property type="match status" value="1"/>
</dbReference>
<proteinExistence type="inferred from homology"/>
<evidence type="ECO:0000256" key="4">
    <source>
        <dbReference type="ARBA" id="ARBA00022496"/>
    </source>
</evidence>
<evidence type="ECO:0000256" key="12">
    <source>
        <dbReference type="RuleBase" id="RU003357"/>
    </source>
</evidence>
<keyword evidence="16" id="KW-0675">Receptor</keyword>
<dbReference type="PANTHER" id="PTHR32552">
    <property type="entry name" value="FERRICHROME IRON RECEPTOR-RELATED"/>
    <property type="match status" value="1"/>
</dbReference>
<dbReference type="InterPro" id="IPR012910">
    <property type="entry name" value="Plug_dom"/>
</dbReference>
<dbReference type="EMBL" id="JANUHC010000001">
    <property type="protein sequence ID" value="MCS0627893.1"/>
    <property type="molecule type" value="Genomic_DNA"/>
</dbReference>
<sequence>MSTRTTVLTRALMGCYSLSMFALPIASFAQDAQEPSSSTTTTSTSTSKGQIQEVIVTAQKRKENLRDAPVSAAVVTEESLVKGGVQTLDDIGKLVPSVVAAPSGGNLRSGFTMRGISTSVITIGAPSGTAVMIDGVTLAPESMAAKQLTDVQNVEVLRGPQATLGGRTASSGVINIVTRVPEAEFGGRAGATLTNDGQRRVEGFVTGPIAQQLKFSLSGYDGKTLYPTRNLNTGEHDREKAKGIRAKLLYTPTRDLDVTFMALHSDMENKGTFQSFIVLDPKAVYRGIVPYRTAIPEGITVSRENVDYAVRGTPGTTATDKMYSLVANYRIGGWTLSSVTARQEEDRDFVANTHLQNSDWASMAFNGRYSWDNSQRSVLAVRTTSQEFKVVSPQMGILDLLAGVYYGHDETKFDFARATVEIPFAFSAFRMADTKTKAAYARATWTLTPDLNLITGLRVNRDEIGYVYNLRYNTPPSGAPSVPFSRSDAAAQNTTVGDVALRYKLSPTVSTYASFARGYKPAIWNLDGTITPANDFRPVDRENVNSYELGLKGAFLNRRLTLNAALFNTVYTNFQVQTFDPVAPASSFALANAGKASTRGIELDGRALLPAEFRMNASLAFIDAKYDDYGAATCYTAQTVAQGCARAASGTSYQNLSGTRLPNAPKWKFNVGLERSIPIDSMPFDLTVGGTYAFQTQVNFDPNGNPIAVQGAYGILNLNATLAERNGRYDVSLFANNALNRGYISGIIDQGVRWGNVAALTAWRSRDAQRYVGVRLNAYF</sequence>
<dbReference type="Proteomes" id="UP001165263">
    <property type="component" value="Unassembled WGS sequence"/>
</dbReference>
<protein>
    <submittedName>
        <fullName evidence="16">TonB-dependent receptor</fullName>
    </submittedName>
</protein>
<name>A0ABT2BRZ6_9BURK</name>
<evidence type="ECO:0000256" key="10">
    <source>
        <dbReference type="ARBA" id="ARBA00023237"/>
    </source>
</evidence>
<dbReference type="Pfam" id="PF00593">
    <property type="entry name" value="TonB_dep_Rec_b-barrel"/>
    <property type="match status" value="1"/>
</dbReference>
<dbReference type="InterPro" id="IPR000531">
    <property type="entry name" value="Beta-barrel_TonB"/>
</dbReference>
<keyword evidence="17" id="KW-1185">Reference proteome</keyword>
<evidence type="ECO:0000259" key="14">
    <source>
        <dbReference type="Pfam" id="PF00593"/>
    </source>
</evidence>
<dbReference type="InterPro" id="IPR036942">
    <property type="entry name" value="Beta-barrel_TonB_sf"/>
</dbReference>
<keyword evidence="5 11" id="KW-0812">Transmembrane</keyword>
<evidence type="ECO:0000256" key="7">
    <source>
        <dbReference type="ARBA" id="ARBA00023065"/>
    </source>
</evidence>
<keyword evidence="9 11" id="KW-0472">Membrane</keyword>
<dbReference type="Pfam" id="PF07715">
    <property type="entry name" value="Plug"/>
    <property type="match status" value="1"/>
</dbReference>
<evidence type="ECO:0000256" key="2">
    <source>
        <dbReference type="ARBA" id="ARBA00022448"/>
    </source>
</evidence>
<dbReference type="InterPro" id="IPR039426">
    <property type="entry name" value="TonB-dep_rcpt-like"/>
</dbReference>
<evidence type="ECO:0000256" key="13">
    <source>
        <dbReference type="SAM" id="SignalP"/>
    </source>
</evidence>
<dbReference type="CDD" id="cd01347">
    <property type="entry name" value="ligand_gated_channel"/>
    <property type="match status" value="1"/>
</dbReference>
<keyword evidence="4" id="KW-0410">Iron transport</keyword>
<evidence type="ECO:0000256" key="5">
    <source>
        <dbReference type="ARBA" id="ARBA00022692"/>
    </source>
</evidence>
<keyword evidence="7" id="KW-0406">Ion transport</keyword>
<keyword evidence="3 11" id="KW-1134">Transmembrane beta strand</keyword>
<evidence type="ECO:0000313" key="16">
    <source>
        <dbReference type="EMBL" id="MCS0627893.1"/>
    </source>
</evidence>
<evidence type="ECO:0000256" key="9">
    <source>
        <dbReference type="ARBA" id="ARBA00023136"/>
    </source>
</evidence>
<feature type="domain" description="TonB-dependent receptor-like beta-barrel" evidence="14">
    <location>
        <begin position="302"/>
        <end position="737"/>
    </location>
</feature>
<evidence type="ECO:0000256" key="11">
    <source>
        <dbReference type="PROSITE-ProRule" id="PRU01360"/>
    </source>
</evidence>
<evidence type="ECO:0000256" key="1">
    <source>
        <dbReference type="ARBA" id="ARBA00004571"/>
    </source>
</evidence>
<keyword evidence="2 11" id="KW-0813">Transport</keyword>
<comment type="similarity">
    <text evidence="11 12">Belongs to the TonB-dependent receptor family.</text>
</comment>
<organism evidence="16 17">
    <name type="scientific">Telluria mixta</name>
    <dbReference type="NCBI Taxonomy" id="34071"/>
    <lineage>
        <taxon>Bacteria</taxon>
        <taxon>Pseudomonadati</taxon>
        <taxon>Pseudomonadota</taxon>
        <taxon>Betaproteobacteria</taxon>
        <taxon>Burkholderiales</taxon>
        <taxon>Oxalobacteraceae</taxon>
        <taxon>Telluria group</taxon>
        <taxon>Telluria</taxon>
    </lineage>
</organism>
<dbReference type="SUPFAM" id="SSF56935">
    <property type="entry name" value="Porins"/>
    <property type="match status" value="1"/>
</dbReference>
<evidence type="ECO:0000259" key="15">
    <source>
        <dbReference type="Pfam" id="PF07715"/>
    </source>
</evidence>
<evidence type="ECO:0000256" key="6">
    <source>
        <dbReference type="ARBA" id="ARBA00023004"/>
    </source>
</evidence>
<keyword evidence="10 11" id="KW-0998">Cell outer membrane</keyword>
<gene>
    <name evidence="16" type="ORF">NX786_00840</name>
</gene>
<evidence type="ECO:0000256" key="3">
    <source>
        <dbReference type="ARBA" id="ARBA00022452"/>
    </source>
</evidence>
<feature type="domain" description="TonB-dependent receptor plug" evidence="15">
    <location>
        <begin position="65"/>
        <end position="173"/>
    </location>
</feature>
<dbReference type="Gene3D" id="2.40.170.20">
    <property type="entry name" value="TonB-dependent receptor, beta-barrel domain"/>
    <property type="match status" value="1"/>
</dbReference>
<feature type="chain" id="PRO_5045759821" evidence="13">
    <location>
        <begin position="30"/>
        <end position="780"/>
    </location>
</feature>
<evidence type="ECO:0000313" key="17">
    <source>
        <dbReference type="Proteomes" id="UP001165263"/>
    </source>
</evidence>
<reference evidence="16" key="1">
    <citation type="submission" date="2022-08" db="EMBL/GenBank/DDBJ databases">
        <title>Reclassification of Massilia species as members of the genera Telluria, Duganella, Pseudoduganella, Mokoshia gen. nov. and Zemynaea gen. nov. using orthogonal and non-orthogonal genome-based approaches.</title>
        <authorList>
            <person name="Bowman J.P."/>
        </authorList>
    </citation>
    <scope>NUCLEOTIDE SEQUENCE</scope>
    <source>
        <strain evidence="16">LMG 11547</strain>
    </source>
</reference>
<accession>A0ABT2BRZ6</accession>
<feature type="signal peptide" evidence="13">
    <location>
        <begin position="1"/>
        <end position="29"/>
    </location>
</feature>
<comment type="caution">
    <text evidence="16">The sequence shown here is derived from an EMBL/GenBank/DDBJ whole genome shotgun (WGS) entry which is preliminary data.</text>
</comment>
<comment type="subcellular location">
    <subcellularLocation>
        <location evidence="1 11">Cell outer membrane</location>
        <topology evidence="1 11">Multi-pass membrane protein</topology>
    </subcellularLocation>
</comment>
<keyword evidence="8 12" id="KW-0798">TonB box</keyword>
<keyword evidence="13" id="KW-0732">Signal</keyword>